<evidence type="ECO:0000313" key="1">
    <source>
        <dbReference type="EMBL" id="KFB71673.1"/>
    </source>
</evidence>
<accession>A0A080LTD5</accession>
<evidence type="ECO:0000313" key="2">
    <source>
        <dbReference type="Proteomes" id="UP000020077"/>
    </source>
</evidence>
<organism evidence="1 2">
    <name type="scientific">Candidatus Accumulibacter phosphatis</name>
    <dbReference type="NCBI Taxonomy" id="327160"/>
    <lineage>
        <taxon>Bacteria</taxon>
        <taxon>Pseudomonadati</taxon>
        <taxon>Pseudomonadota</taxon>
        <taxon>Betaproteobacteria</taxon>
        <taxon>Candidatus Accumulibacter</taxon>
    </lineage>
</organism>
<proteinExistence type="predicted"/>
<name>A0A080LTD5_9PROT</name>
<reference evidence="1 2" key="1">
    <citation type="submission" date="2014-02" db="EMBL/GenBank/DDBJ databases">
        <title>Expanding our view of genomic diversity in Candidatus Accumulibacter clades.</title>
        <authorList>
            <person name="Skennerton C.T."/>
            <person name="Barr J.J."/>
            <person name="Slater F.R."/>
            <person name="Bond P.L."/>
            <person name="Tyson G.W."/>
        </authorList>
    </citation>
    <scope>NUCLEOTIDE SEQUENCE [LARGE SCALE GENOMIC DNA]</scope>
    <source>
        <strain evidence="2">BA-91</strain>
    </source>
</reference>
<sequence length="68" mass="7482">MALLQNHLDMRKLRGDNCTFGLIVGSEHTVACSKPTRVRTKACDGFCTGISWVSGIAELKDHFTNIES</sequence>
<dbReference type="EMBL" id="JDVG02000508">
    <property type="protein sequence ID" value="KFB71673.1"/>
    <property type="molecule type" value="Genomic_DNA"/>
</dbReference>
<dbReference type="AlphaFoldDB" id="A0A080LTD5"/>
<dbReference type="Proteomes" id="UP000020077">
    <property type="component" value="Unassembled WGS sequence"/>
</dbReference>
<protein>
    <submittedName>
        <fullName evidence="1">Uncharacterized protein</fullName>
    </submittedName>
</protein>
<comment type="caution">
    <text evidence="1">The sequence shown here is derived from an EMBL/GenBank/DDBJ whole genome shotgun (WGS) entry which is preliminary data.</text>
</comment>
<gene>
    <name evidence="1" type="ORF">AW09_003183</name>
</gene>